<dbReference type="InterPro" id="IPR005151">
    <property type="entry name" value="Tail-specific_protease"/>
</dbReference>
<keyword evidence="6" id="KW-0732">Signal</keyword>
<feature type="domain" description="PDZ" evidence="7">
    <location>
        <begin position="97"/>
        <end position="169"/>
    </location>
</feature>
<evidence type="ECO:0000256" key="4">
    <source>
        <dbReference type="ARBA" id="ARBA00022825"/>
    </source>
</evidence>
<dbReference type="PANTHER" id="PTHR32060">
    <property type="entry name" value="TAIL-SPECIFIC PROTEASE"/>
    <property type="match status" value="1"/>
</dbReference>
<reference evidence="9" key="1">
    <citation type="submission" date="2016-10" db="EMBL/GenBank/DDBJ databases">
        <authorList>
            <person name="Varghese N."/>
            <person name="Submissions S."/>
        </authorList>
    </citation>
    <scope>NUCLEOTIDE SEQUENCE [LARGE SCALE GENOMIC DNA]</scope>
    <source>
        <strain evidence="9">DSM 7165</strain>
    </source>
</reference>
<dbReference type="OrthoDB" id="9812068at2"/>
<dbReference type="InterPro" id="IPR055210">
    <property type="entry name" value="CtpA/B_N"/>
</dbReference>
<dbReference type="SUPFAM" id="SSF50156">
    <property type="entry name" value="PDZ domain-like"/>
    <property type="match status" value="1"/>
</dbReference>
<evidence type="ECO:0000256" key="6">
    <source>
        <dbReference type="SAM" id="SignalP"/>
    </source>
</evidence>
<dbReference type="Gene3D" id="3.30.750.44">
    <property type="match status" value="1"/>
</dbReference>
<keyword evidence="3 5" id="KW-0378">Hydrolase</keyword>
<dbReference type="STRING" id="64971.SAMN05421831_103159"/>
<dbReference type="InterPro" id="IPR029045">
    <property type="entry name" value="ClpP/crotonase-like_dom_sf"/>
</dbReference>
<dbReference type="GO" id="GO:0006508">
    <property type="term" value="P:proteolysis"/>
    <property type="evidence" value="ECO:0007669"/>
    <property type="project" value="UniProtKB-KW"/>
</dbReference>
<gene>
    <name evidence="8" type="ORF">SAMN05421831_103159</name>
</gene>
<evidence type="ECO:0000259" key="7">
    <source>
        <dbReference type="PROSITE" id="PS50106"/>
    </source>
</evidence>
<keyword evidence="4 5" id="KW-0720">Serine protease</keyword>
<protein>
    <submittedName>
        <fullName evidence="8">Carboxyl-terminal processing protease</fullName>
    </submittedName>
</protein>
<dbReference type="SMART" id="SM00245">
    <property type="entry name" value="TSPc"/>
    <property type="match status" value="1"/>
</dbReference>
<feature type="signal peptide" evidence="6">
    <location>
        <begin position="1"/>
        <end position="29"/>
    </location>
</feature>
<evidence type="ECO:0000256" key="1">
    <source>
        <dbReference type="ARBA" id="ARBA00009179"/>
    </source>
</evidence>
<feature type="chain" id="PRO_5017195082" evidence="6">
    <location>
        <begin position="30"/>
        <end position="449"/>
    </location>
</feature>
<accession>A0A1H6RLE4</accession>
<dbReference type="InterPro" id="IPR001478">
    <property type="entry name" value="PDZ"/>
</dbReference>
<dbReference type="RefSeq" id="WP_093308813.1">
    <property type="nucleotide sequence ID" value="NZ_FNYH01000003.1"/>
</dbReference>
<evidence type="ECO:0000256" key="2">
    <source>
        <dbReference type="ARBA" id="ARBA00022670"/>
    </source>
</evidence>
<name>A0A1H6RLE4_9GAMM</name>
<evidence type="ECO:0000313" key="9">
    <source>
        <dbReference type="Proteomes" id="UP000242999"/>
    </source>
</evidence>
<keyword evidence="2 5" id="KW-0645">Protease</keyword>
<evidence type="ECO:0000313" key="8">
    <source>
        <dbReference type="EMBL" id="SEI52012.1"/>
    </source>
</evidence>
<dbReference type="Gene3D" id="3.90.226.10">
    <property type="entry name" value="2-enoyl-CoA Hydratase, Chain A, domain 1"/>
    <property type="match status" value="1"/>
</dbReference>
<dbReference type="InterPro" id="IPR004447">
    <property type="entry name" value="Peptidase_S41A"/>
</dbReference>
<evidence type="ECO:0000256" key="5">
    <source>
        <dbReference type="RuleBase" id="RU004404"/>
    </source>
</evidence>
<dbReference type="FunFam" id="2.30.42.10:FF:000063">
    <property type="entry name" value="Peptidase, S41 family"/>
    <property type="match status" value="1"/>
</dbReference>
<dbReference type="EMBL" id="FNYH01000003">
    <property type="protein sequence ID" value="SEI52012.1"/>
    <property type="molecule type" value="Genomic_DNA"/>
</dbReference>
<dbReference type="SUPFAM" id="SSF52096">
    <property type="entry name" value="ClpP/crotonase"/>
    <property type="match status" value="1"/>
</dbReference>
<dbReference type="InterPro" id="IPR036034">
    <property type="entry name" value="PDZ_sf"/>
</dbReference>
<dbReference type="SMART" id="SM00228">
    <property type="entry name" value="PDZ"/>
    <property type="match status" value="1"/>
</dbReference>
<dbReference type="GO" id="GO:0030288">
    <property type="term" value="C:outer membrane-bounded periplasmic space"/>
    <property type="evidence" value="ECO:0007669"/>
    <property type="project" value="TreeGrafter"/>
</dbReference>
<dbReference type="CDD" id="cd06782">
    <property type="entry name" value="cpPDZ_CPP-like"/>
    <property type="match status" value="1"/>
</dbReference>
<dbReference type="Pfam" id="PF03572">
    <property type="entry name" value="Peptidase_S41"/>
    <property type="match status" value="1"/>
</dbReference>
<sequence>MLSLKSYPRRGALAGFSLLLTLTAPWLSAQPPAPEPQILYVQDPLPLDELRNFAEIYERIKQAYVQPIDDNTLLEYAIKGMLAGLDPHSAYLSAQDYDNLQESTEGEFGGLGIEVGVHEDGILVISPIDDTPASRAGLKPQDVIIRINQTPTRGLSLSQGVDLMRGAPGTQIELGIRRGSQTFDVSLTRAVIAVTSVKTRLLEPHYGYIRISQFQTRTGKDVQEALADLFARNQGDLRGLILDLRNNPGGILQSAVAVADAFLTEGLIVYTEGRLPDAELRFSADAQDPSQGVPLIVLINAGSASASEIVAGALQDHKRAVLMGSASFGKGSVQSVLPLKGERALKLTTALYFTPSGRSIQAQGIMPDIKVQNVRVTPVEQPNAEIREANLAGHLNNAQEDNTKAAGQNSSTQTSPVTSGLSAEDYLLGEALNLLKGWQILRAQHNDDN</sequence>
<keyword evidence="9" id="KW-1185">Reference proteome</keyword>
<evidence type="ECO:0000256" key="3">
    <source>
        <dbReference type="ARBA" id="ARBA00022801"/>
    </source>
</evidence>
<dbReference type="Pfam" id="PF22694">
    <property type="entry name" value="CtpB_N-like"/>
    <property type="match status" value="1"/>
</dbReference>
<dbReference type="AlphaFoldDB" id="A0A1H6RLE4"/>
<dbReference type="PROSITE" id="PS50106">
    <property type="entry name" value="PDZ"/>
    <property type="match status" value="1"/>
</dbReference>
<dbReference type="GO" id="GO:0004175">
    <property type="term" value="F:endopeptidase activity"/>
    <property type="evidence" value="ECO:0007669"/>
    <property type="project" value="TreeGrafter"/>
</dbReference>
<proteinExistence type="inferred from homology"/>
<dbReference type="GO" id="GO:0008236">
    <property type="term" value="F:serine-type peptidase activity"/>
    <property type="evidence" value="ECO:0007669"/>
    <property type="project" value="UniProtKB-KW"/>
</dbReference>
<dbReference type="FunFam" id="3.90.226.10:FF:000029">
    <property type="entry name" value="Peptidase, S41 family"/>
    <property type="match status" value="1"/>
</dbReference>
<organism evidence="8 9">
    <name type="scientific">Allopseudospirillum japonicum</name>
    <dbReference type="NCBI Taxonomy" id="64971"/>
    <lineage>
        <taxon>Bacteria</taxon>
        <taxon>Pseudomonadati</taxon>
        <taxon>Pseudomonadota</taxon>
        <taxon>Gammaproteobacteria</taxon>
        <taxon>Oceanospirillales</taxon>
        <taxon>Oceanospirillaceae</taxon>
        <taxon>Allopseudospirillum</taxon>
    </lineage>
</organism>
<dbReference type="Gene3D" id="2.30.42.10">
    <property type="match status" value="1"/>
</dbReference>
<dbReference type="PANTHER" id="PTHR32060:SF30">
    <property type="entry name" value="CARBOXY-TERMINAL PROCESSING PROTEASE CTPA"/>
    <property type="match status" value="1"/>
</dbReference>
<dbReference type="NCBIfam" id="TIGR00225">
    <property type="entry name" value="prc"/>
    <property type="match status" value="1"/>
</dbReference>
<dbReference type="CDD" id="cd07560">
    <property type="entry name" value="Peptidase_S41_CPP"/>
    <property type="match status" value="1"/>
</dbReference>
<dbReference type="Pfam" id="PF13180">
    <property type="entry name" value="PDZ_2"/>
    <property type="match status" value="1"/>
</dbReference>
<comment type="similarity">
    <text evidence="1 5">Belongs to the peptidase S41A family.</text>
</comment>
<dbReference type="Proteomes" id="UP000242999">
    <property type="component" value="Unassembled WGS sequence"/>
</dbReference>
<dbReference type="GO" id="GO:0007165">
    <property type="term" value="P:signal transduction"/>
    <property type="evidence" value="ECO:0007669"/>
    <property type="project" value="TreeGrafter"/>
</dbReference>